<protein>
    <submittedName>
        <fullName evidence="2">Uncharacterized protein</fullName>
    </submittedName>
</protein>
<evidence type="ECO:0000256" key="1">
    <source>
        <dbReference type="SAM" id="Phobius"/>
    </source>
</evidence>
<organism evidence="2 3">
    <name type="scientific">Tritrichomonas musculus</name>
    <dbReference type="NCBI Taxonomy" id="1915356"/>
    <lineage>
        <taxon>Eukaryota</taxon>
        <taxon>Metamonada</taxon>
        <taxon>Parabasalia</taxon>
        <taxon>Tritrichomonadida</taxon>
        <taxon>Tritrichomonadidae</taxon>
        <taxon>Tritrichomonas</taxon>
    </lineage>
</organism>
<name>A0ABR2GRF1_9EUKA</name>
<keyword evidence="1" id="KW-0812">Transmembrane</keyword>
<keyword evidence="1" id="KW-0472">Membrane</keyword>
<keyword evidence="3" id="KW-1185">Reference proteome</keyword>
<evidence type="ECO:0000313" key="2">
    <source>
        <dbReference type="EMBL" id="KAK8836518.1"/>
    </source>
</evidence>
<reference evidence="2 3" key="1">
    <citation type="submission" date="2024-04" db="EMBL/GenBank/DDBJ databases">
        <title>Tritrichomonas musculus Genome.</title>
        <authorList>
            <person name="Alves-Ferreira E."/>
            <person name="Grigg M."/>
            <person name="Lorenzi H."/>
            <person name="Galac M."/>
        </authorList>
    </citation>
    <scope>NUCLEOTIDE SEQUENCE [LARGE SCALE GENOMIC DNA]</scope>
    <source>
        <strain evidence="2 3">EAF2021</strain>
    </source>
</reference>
<sequence length="320" mass="37454">MKPFETDLNDKLLHIVIQDLCWLLIYDMIPEELISEDLKLHHRSTNENFSMYFAQLNKKIINSKNVFSAKFMELWSYVVCATILSFLLSIFPNSALSNNIEFVTQVEKYINTVMIGISPQNMKEYHKSVLGLIKKEVRNEFPTYIEIKEPEVDSENEILQSNTKNLLQKTSETKGPIICVPKNKKILPRRWTSHDRSGLPIAQSAEVFKKTDSIFSKYNVDRERPLLEICSQEEFYVESQEVPPITPLGITFEDFPKPHLPPDYYNPRDPRVRPVKRVRTFITPKGAPKRRYRIIPEPEETIGKIETMHQYLTDNQIFMI</sequence>
<keyword evidence="1" id="KW-1133">Transmembrane helix</keyword>
<proteinExistence type="predicted"/>
<accession>A0ABR2GRF1</accession>
<dbReference type="EMBL" id="JAPFFF010000065">
    <property type="protein sequence ID" value="KAK8836518.1"/>
    <property type="molecule type" value="Genomic_DNA"/>
</dbReference>
<dbReference type="Proteomes" id="UP001470230">
    <property type="component" value="Unassembled WGS sequence"/>
</dbReference>
<gene>
    <name evidence="2" type="ORF">M9Y10_037778</name>
</gene>
<comment type="caution">
    <text evidence="2">The sequence shown here is derived from an EMBL/GenBank/DDBJ whole genome shotgun (WGS) entry which is preliminary data.</text>
</comment>
<feature type="transmembrane region" description="Helical" evidence="1">
    <location>
        <begin position="74"/>
        <end position="91"/>
    </location>
</feature>
<evidence type="ECO:0000313" key="3">
    <source>
        <dbReference type="Proteomes" id="UP001470230"/>
    </source>
</evidence>